<dbReference type="GO" id="GO:0005886">
    <property type="term" value="C:plasma membrane"/>
    <property type="evidence" value="ECO:0007669"/>
    <property type="project" value="TreeGrafter"/>
</dbReference>
<keyword evidence="6" id="KW-0325">Glycoprotein</keyword>
<accession>A0A8C6R7A6</accession>
<dbReference type="PANTHER" id="PTHR10926:SF1">
    <property type="entry name" value="CELL CYCLE CONTROL PROTEIN 50C"/>
    <property type="match status" value="1"/>
</dbReference>
<dbReference type="InterPro" id="IPR005045">
    <property type="entry name" value="CDC50/LEM3_fam"/>
</dbReference>
<comment type="similarity">
    <text evidence="2 7">Belongs to the CDC50/LEM3 family.</text>
</comment>
<reference evidence="9" key="1">
    <citation type="submission" date="2025-08" db="UniProtKB">
        <authorList>
            <consortium name="Ensembl"/>
        </authorList>
    </citation>
    <scope>IDENTIFICATION</scope>
</reference>
<feature type="transmembrane region" description="Helical" evidence="8">
    <location>
        <begin position="270"/>
        <end position="289"/>
    </location>
</feature>
<organism evidence="9 10">
    <name type="scientific">Nannospalax galili</name>
    <name type="common">Northern Israeli blind subterranean mole rat</name>
    <name type="synonym">Spalax galili</name>
    <dbReference type="NCBI Taxonomy" id="1026970"/>
    <lineage>
        <taxon>Eukaryota</taxon>
        <taxon>Metazoa</taxon>
        <taxon>Chordata</taxon>
        <taxon>Craniata</taxon>
        <taxon>Vertebrata</taxon>
        <taxon>Euteleostomi</taxon>
        <taxon>Mammalia</taxon>
        <taxon>Eutheria</taxon>
        <taxon>Euarchontoglires</taxon>
        <taxon>Glires</taxon>
        <taxon>Rodentia</taxon>
        <taxon>Myomorpha</taxon>
        <taxon>Muroidea</taxon>
        <taxon>Spalacidae</taxon>
        <taxon>Spalacinae</taxon>
        <taxon>Nannospalax</taxon>
    </lineage>
</organism>
<keyword evidence="3 8" id="KW-0812">Transmembrane</keyword>
<dbReference type="AlphaFoldDB" id="A0A8C6R7A6"/>
<evidence type="ECO:0000256" key="5">
    <source>
        <dbReference type="ARBA" id="ARBA00023136"/>
    </source>
</evidence>
<evidence type="ECO:0000313" key="9">
    <source>
        <dbReference type="Ensembl" id="ENSNGAP00000014070.1"/>
    </source>
</evidence>
<evidence type="ECO:0000256" key="6">
    <source>
        <dbReference type="ARBA" id="ARBA00023180"/>
    </source>
</evidence>
<dbReference type="GO" id="GO:0005783">
    <property type="term" value="C:endoplasmic reticulum"/>
    <property type="evidence" value="ECO:0007669"/>
    <property type="project" value="TreeGrafter"/>
</dbReference>
<protein>
    <recommendedName>
        <fullName evidence="7">Cell cycle control protein</fullName>
    </recommendedName>
</protein>
<dbReference type="PIRSF" id="PIRSF015840">
    <property type="entry name" value="DUF284_TM_euk"/>
    <property type="match status" value="1"/>
</dbReference>
<evidence type="ECO:0000256" key="7">
    <source>
        <dbReference type="PIRNR" id="PIRNR015840"/>
    </source>
</evidence>
<dbReference type="Proteomes" id="UP000694381">
    <property type="component" value="Unassembled WGS sequence"/>
</dbReference>
<dbReference type="Ensembl" id="ENSNGAT00000019656.1">
    <property type="protein sequence ID" value="ENSNGAP00000014070.1"/>
    <property type="gene ID" value="ENSNGAG00000015481.1"/>
</dbReference>
<keyword evidence="4 8" id="KW-1133">Transmembrane helix</keyword>
<evidence type="ECO:0000256" key="8">
    <source>
        <dbReference type="SAM" id="Phobius"/>
    </source>
</evidence>
<reference evidence="9" key="2">
    <citation type="submission" date="2025-09" db="UniProtKB">
        <authorList>
            <consortium name="Ensembl"/>
        </authorList>
    </citation>
    <scope>IDENTIFICATION</scope>
</reference>
<proteinExistence type="inferred from homology"/>
<feature type="transmembrane region" description="Helical" evidence="8">
    <location>
        <begin position="245"/>
        <end position="264"/>
    </location>
</feature>
<dbReference type="OMA" id="NDIFWLH"/>
<feature type="transmembrane region" description="Helical" evidence="8">
    <location>
        <begin position="32"/>
        <end position="53"/>
    </location>
</feature>
<keyword evidence="10" id="KW-1185">Reference proteome</keyword>
<dbReference type="Pfam" id="PF03381">
    <property type="entry name" value="CDC50"/>
    <property type="match status" value="2"/>
</dbReference>
<evidence type="ECO:0000256" key="4">
    <source>
        <dbReference type="ARBA" id="ARBA00022989"/>
    </source>
</evidence>
<evidence type="ECO:0000256" key="3">
    <source>
        <dbReference type="ARBA" id="ARBA00022692"/>
    </source>
</evidence>
<sequence>MKLMSQVSRLPENTALKRQTLPCHWLQLSAPVVLSIFFATGIFCLCVGIILLLSAKTVKEIKVCTVFLRLGTINRNDRFENIKMEGNIYIYYKLHGFYQKIYQYVLPSSHSQLVGEDIWNTDNCVPFHESPNGTPIIPCGAIANSMLNGRRLTWWTDKYIKFQNPKTNDLASKFAGKVWVALQMYQLGLDIPQALILLNTLRELLIVWMQSAAFSAFKKLYQGLPAGHYSFNISYITVFQGEKSVVLCTLTWSGGGSLFLGLTYTVTGALTWLASFVITAIYLMLKNVVSHF</sequence>
<evidence type="ECO:0000256" key="2">
    <source>
        <dbReference type="ARBA" id="ARBA00009457"/>
    </source>
</evidence>
<evidence type="ECO:0000256" key="1">
    <source>
        <dbReference type="ARBA" id="ARBA00004370"/>
    </source>
</evidence>
<keyword evidence="5 7" id="KW-0472">Membrane</keyword>
<evidence type="ECO:0000313" key="10">
    <source>
        <dbReference type="Proteomes" id="UP000694381"/>
    </source>
</evidence>
<dbReference type="PANTHER" id="PTHR10926">
    <property type="entry name" value="CELL CYCLE CONTROL PROTEIN 50"/>
    <property type="match status" value="1"/>
</dbReference>
<dbReference type="GO" id="GO:0005794">
    <property type="term" value="C:Golgi apparatus"/>
    <property type="evidence" value="ECO:0007669"/>
    <property type="project" value="TreeGrafter"/>
</dbReference>
<name>A0A8C6R7A6_NANGA</name>
<dbReference type="GO" id="GO:0045332">
    <property type="term" value="P:phospholipid translocation"/>
    <property type="evidence" value="ECO:0007669"/>
    <property type="project" value="TreeGrafter"/>
</dbReference>
<dbReference type="GeneTree" id="ENSGT00390000004660"/>
<comment type="subcellular location">
    <subcellularLocation>
        <location evidence="1">Membrane</location>
    </subcellularLocation>
</comment>